<dbReference type="InterPro" id="IPR020904">
    <property type="entry name" value="Sc_DH/Rdtase_CS"/>
</dbReference>
<keyword evidence="1" id="KW-0560">Oxidoreductase</keyword>
<dbReference type="Gene3D" id="3.40.50.720">
    <property type="entry name" value="NAD(P)-binding Rossmann-like Domain"/>
    <property type="match status" value="1"/>
</dbReference>
<name>A0AAV5USV7_9BILA</name>
<keyword evidence="2" id="KW-0812">Transmembrane</keyword>
<feature type="chain" id="PRO_5043831671" description="Dehydrogenase" evidence="3">
    <location>
        <begin position="18"/>
        <end position="321"/>
    </location>
</feature>
<keyword evidence="5" id="KW-1185">Reference proteome</keyword>
<evidence type="ECO:0000256" key="1">
    <source>
        <dbReference type="ARBA" id="ARBA00023002"/>
    </source>
</evidence>
<reference evidence="4" key="1">
    <citation type="submission" date="2023-10" db="EMBL/GenBank/DDBJ databases">
        <title>Genome assembly of Pristionchus species.</title>
        <authorList>
            <person name="Yoshida K."/>
            <person name="Sommer R.J."/>
        </authorList>
    </citation>
    <scope>NUCLEOTIDE SEQUENCE</scope>
    <source>
        <strain evidence="4">RS5133</strain>
    </source>
</reference>
<gene>
    <name evidence="4" type="ORF">PFISCL1PPCAC_1562</name>
</gene>
<proteinExistence type="predicted"/>
<dbReference type="PANTHER" id="PTHR44269:SF1">
    <property type="entry name" value="DEHYDROGENASE_REDUCTASE SDR FAMILY MEMBER 7"/>
    <property type="match status" value="1"/>
</dbReference>
<evidence type="ECO:0000256" key="2">
    <source>
        <dbReference type="SAM" id="Phobius"/>
    </source>
</evidence>
<keyword evidence="2" id="KW-1133">Transmembrane helix</keyword>
<dbReference type="PROSITE" id="PS00061">
    <property type="entry name" value="ADH_SHORT"/>
    <property type="match status" value="1"/>
</dbReference>
<dbReference type="SUPFAM" id="SSF51735">
    <property type="entry name" value="NAD(P)-binding Rossmann-fold domains"/>
    <property type="match status" value="1"/>
</dbReference>
<evidence type="ECO:0000313" key="4">
    <source>
        <dbReference type="EMBL" id="GMT10265.1"/>
    </source>
</evidence>
<dbReference type="Proteomes" id="UP001432322">
    <property type="component" value="Unassembled WGS sequence"/>
</dbReference>
<dbReference type="PRINTS" id="PR00081">
    <property type="entry name" value="GDHRDH"/>
</dbReference>
<evidence type="ECO:0000313" key="5">
    <source>
        <dbReference type="Proteomes" id="UP001432322"/>
    </source>
</evidence>
<organism evidence="4 5">
    <name type="scientific">Pristionchus fissidentatus</name>
    <dbReference type="NCBI Taxonomy" id="1538716"/>
    <lineage>
        <taxon>Eukaryota</taxon>
        <taxon>Metazoa</taxon>
        <taxon>Ecdysozoa</taxon>
        <taxon>Nematoda</taxon>
        <taxon>Chromadorea</taxon>
        <taxon>Rhabditida</taxon>
        <taxon>Rhabditina</taxon>
        <taxon>Diplogasteromorpha</taxon>
        <taxon>Diplogasteroidea</taxon>
        <taxon>Neodiplogasteridae</taxon>
        <taxon>Pristionchus</taxon>
    </lineage>
</organism>
<keyword evidence="3" id="KW-0732">Signal</keyword>
<dbReference type="InterPro" id="IPR036291">
    <property type="entry name" value="NAD(P)-bd_dom_sf"/>
</dbReference>
<feature type="signal peptide" evidence="3">
    <location>
        <begin position="1"/>
        <end position="17"/>
    </location>
</feature>
<evidence type="ECO:0008006" key="6">
    <source>
        <dbReference type="Google" id="ProtNLM"/>
    </source>
</evidence>
<protein>
    <recommendedName>
        <fullName evidence="6">Dehydrogenase</fullName>
    </recommendedName>
</protein>
<keyword evidence="2" id="KW-0472">Membrane</keyword>
<dbReference type="InterPro" id="IPR002347">
    <property type="entry name" value="SDR_fam"/>
</dbReference>
<accession>A0AAV5USV7</accession>
<dbReference type="InterPro" id="IPR053011">
    <property type="entry name" value="SDR_family_member_7"/>
</dbReference>
<dbReference type="AlphaFoldDB" id="A0AAV5USV7"/>
<dbReference type="GO" id="GO:0016491">
    <property type="term" value="F:oxidoreductase activity"/>
    <property type="evidence" value="ECO:0007669"/>
    <property type="project" value="UniProtKB-KW"/>
</dbReference>
<dbReference type="PANTHER" id="PTHR44269">
    <property type="entry name" value="DEHYDROGENASE/REDUCTASE SDR FAMILY MEMBER 7-RELATED"/>
    <property type="match status" value="1"/>
</dbReference>
<dbReference type="EMBL" id="BTSY01000001">
    <property type="protein sequence ID" value="GMT10265.1"/>
    <property type="molecule type" value="Genomic_DNA"/>
</dbReference>
<dbReference type="Pfam" id="PF00106">
    <property type="entry name" value="adh_short"/>
    <property type="match status" value="1"/>
</dbReference>
<feature type="transmembrane region" description="Helical" evidence="2">
    <location>
        <begin position="286"/>
        <end position="307"/>
    </location>
</feature>
<feature type="non-terminal residue" evidence="4">
    <location>
        <position position="1"/>
    </location>
</feature>
<evidence type="ECO:0000256" key="3">
    <source>
        <dbReference type="SAM" id="SignalP"/>
    </source>
</evidence>
<comment type="caution">
    <text evidence="4">The sequence shown here is derived from an EMBL/GenBank/DDBJ whole genome shotgun (WGS) entry which is preliminary data.</text>
</comment>
<sequence>LVIFFISFLIFLKISDSSFNLFFWNRVSKKTEYDHYHNKVVWLIGGSSGIGEDLAVRLSLFSPRLIISARRENELERVKSRCKKMNNACEVSILPMDMLKFDDLPAKVAEADKVFGKKVDIVVLNAGRSQRAEWTDIDPSVDIDCITINAVAPTQVARSILKHRGLHPTSQKIDNLQFVVISSVASLLPAVLSASYGAAKAALNQYFRLLAVEMGEKGVKVCIINPALVFAPNNPLTAFTSEKDKSHGQVIDHQTKSHMSPVRAAELISLSATHHIHESIISASPLILLLTYLNAIAPGLTMKLVLLRGVGRLRKLRNGEN</sequence>